<feature type="transmembrane region" description="Helical" evidence="1">
    <location>
        <begin position="101"/>
        <end position="121"/>
    </location>
</feature>
<feature type="transmembrane region" description="Helical" evidence="1">
    <location>
        <begin position="142"/>
        <end position="166"/>
    </location>
</feature>
<dbReference type="EMBL" id="ML170166">
    <property type="protein sequence ID" value="TDL24512.1"/>
    <property type="molecule type" value="Genomic_DNA"/>
</dbReference>
<keyword evidence="1" id="KW-0812">Transmembrane</keyword>
<dbReference type="AlphaFoldDB" id="A0A4Y7QBR2"/>
<name>A0A4Y7QBR2_9AGAM</name>
<proteinExistence type="predicted"/>
<evidence type="ECO:0000313" key="3">
    <source>
        <dbReference type="Proteomes" id="UP000294933"/>
    </source>
</evidence>
<dbReference type="STRING" id="50990.A0A4Y7QBR2"/>
<keyword evidence="1" id="KW-0472">Membrane</keyword>
<dbReference type="OrthoDB" id="2686513at2759"/>
<sequence length="247" mass="27495">MLATAPTLVLSFHGSSVERCKHLNLAHQITLLFSQVFIALLLITRTYALYYRNRLIIVPTVLIGVPVTVAILFLFARDHKSGIPFPEGCILLTSQKTGRRIALAYLLSLLFNTAVFTLTVVRPWLPGLRESANNQRKKEIPLVTVMVRDGVFYFFVIIIANLINIANFFRGGPISKGLGATFASNMSSTMMSRLMLNIREQSVLLSRGTVATSTVYESYLTTGLEFTMPVHSVGVETFGEDYELENI</sequence>
<feature type="transmembrane region" description="Helical" evidence="1">
    <location>
        <begin position="26"/>
        <end position="43"/>
    </location>
</feature>
<feature type="transmembrane region" description="Helical" evidence="1">
    <location>
        <begin position="55"/>
        <end position="76"/>
    </location>
</feature>
<evidence type="ECO:0000313" key="2">
    <source>
        <dbReference type="EMBL" id="TDL24512.1"/>
    </source>
</evidence>
<keyword evidence="1" id="KW-1133">Transmembrane helix</keyword>
<reference evidence="2 3" key="1">
    <citation type="submission" date="2018-06" db="EMBL/GenBank/DDBJ databases">
        <title>A transcriptomic atlas of mushroom development highlights an independent origin of complex multicellularity.</title>
        <authorList>
            <consortium name="DOE Joint Genome Institute"/>
            <person name="Krizsan K."/>
            <person name="Almasi E."/>
            <person name="Merenyi Z."/>
            <person name="Sahu N."/>
            <person name="Viragh M."/>
            <person name="Koszo T."/>
            <person name="Mondo S."/>
            <person name="Kiss B."/>
            <person name="Balint B."/>
            <person name="Kues U."/>
            <person name="Barry K."/>
            <person name="Hegedus J.C."/>
            <person name="Henrissat B."/>
            <person name="Johnson J."/>
            <person name="Lipzen A."/>
            <person name="Ohm R."/>
            <person name="Nagy I."/>
            <person name="Pangilinan J."/>
            <person name="Yan J."/>
            <person name="Xiong Y."/>
            <person name="Grigoriev I.V."/>
            <person name="Hibbett D.S."/>
            <person name="Nagy L.G."/>
        </authorList>
    </citation>
    <scope>NUCLEOTIDE SEQUENCE [LARGE SCALE GENOMIC DNA]</scope>
    <source>
        <strain evidence="2 3">SZMC22713</strain>
    </source>
</reference>
<keyword evidence="3" id="KW-1185">Reference proteome</keyword>
<organism evidence="2 3">
    <name type="scientific">Rickenella mellea</name>
    <dbReference type="NCBI Taxonomy" id="50990"/>
    <lineage>
        <taxon>Eukaryota</taxon>
        <taxon>Fungi</taxon>
        <taxon>Dikarya</taxon>
        <taxon>Basidiomycota</taxon>
        <taxon>Agaricomycotina</taxon>
        <taxon>Agaricomycetes</taxon>
        <taxon>Hymenochaetales</taxon>
        <taxon>Rickenellaceae</taxon>
        <taxon>Rickenella</taxon>
    </lineage>
</organism>
<evidence type="ECO:0000256" key="1">
    <source>
        <dbReference type="SAM" id="Phobius"/>
    </source>
</evidence>
<dbReference type="VEuPathDB" id="FungiDB:BD410DRAFT_896715"/>
<protein>
    <submittedName>
        <fullName evidence="2">Uncharacterized protein</fullName>
    </submittedName>
</protein>
<gene>
    <name evidence="2" type="ORF">BD410DRAFT_896715</name>
</gene>
<accession>A0A4Y7QBR2</accession>
<dbReference type="Proteomes" id="UP000294933">
    <property type="component" value="Unassembled WGS sequence"/>
</dbReference>